<dbReference type="GO" id="GO:0003978">
    <property type="term" value="F:UDP-glucose 4-epimerase activity"/>
    <property type="evidence" value="ECO:0007669"/>
    <property type="project" value="UniProtKB-EC"/>
</dbReference>
<sequence length="316" mass="33007">MSVLVTGASGRVGRAVWVRLARTGPVAGLDRAPSSTAQWVGELDDEALLERALAGRQALVHTAALHAPQVGRVPDAEFERINVAATRRLLRCAAAAGVRQVVYTSTTALYGAASTPPGRAGWVDEDTPPAPRDVYHRSKLAAEAVLAEAASAHGLAVTVLRMSRCFPEPASAMAVYRLHRGVDARDVAAAHALALARPGPPGQVRCFVVSGATPFLPEDAPALWQDAAAVLRQRAPDLVAAFAARGWALPARIDRVYDPARARAVLGWAPRHGWDAVLRALDACSSEVLPPAWPAPSIPPASAAEPEPPGPPAAAA</sequence>
<dbReference type="OrthoDB" id="9801056at2"/>
<reference evidence="3 4" key="2">
    <citation type="journal article" date="2016" name="Science">
        <title>A bacterium that degrades and assimilates poly(ethylene terephthalate).</title>
        <authorList>
            <person name="Yoshida S."/>
            <person name="Hiraga K."/>
            <person name="Takehana T."/>
            <person name="Taniguchi I."/>
            <person name="Yamaji H."/>
            <person name="Maeda Y."/>
            <person name="Toyohara K."/>
            <person name="Miyamoto K."/>
            <person name="Kimura Y."/>
            <person name="Oda K."/>
        </authorList>
    </citation>
    <scope>NUCLEOTIDE SEQUENCE [LARGE SCALE GENOMIC DNA]</scope>
    <source>
        <strain evidence="4">NBRC 110686 / TISTR 2288 / 201-F6</strain>
    </source>
</reference>
<keyword evidence="3" id="KW-0413">Isomerase</keyword>
<gene>
    <name evidence="3" type="ORF">ISF6_1796</name>
</gene>
<keyword evidence="4" id="KW-1185">Reference proteome</keyword>
<name>A0A0K8NZZ6_PISS1</name>
<dbReference type="Pfam" id="PF01370">
    <property type="entry name" value="Epimerase"/>
    <property type="match status" value="1"/>
</dbReference>
<accession>A0A0K8NZZ6</accession>
<dbReference type="PANTHER" id="PTHR43245:SF54">
    <property type="entry name" value="BLL0593 PROTEIN"/>
    <property type="match status" value="1"/>
</dbReference>
<dbReference type="Proteomes" id="UP000037660">
    <property type="component" value="Unassembled WGS sequence"/>
</dbReference>
<comment type="caution">
    <text evidence="3">The sequence shown here is derived from an EMBL/GenBank/DDBJ whole genome shotgun (WGS) entry which is preliminary data.</text>
</comment>
<dbReference type="EMBL" id="BBYR01000030">
    <property type="protein sequence ID" value="GAP35956.1"/>
    <property type="molecule type" value="Genomic_DNA"/>
</dbReference>
<dbReference type="AlphaFoldDB" id="A0A0K8NZZ6"/>
<dbReference type="EC" id="5.1.3.2" evidence="3"/>
<dbReference type="PANTHER" id="PTHR43245">
    <property type="entry name" value="BIFUNCTIONAL POLYMYXIN RESISTANCE PROTEIN ARNA"/>
    <property type="match status" value="1"/>
</dbReference>
<feature type="domain" description="NAD-dependent epimerase/dehydratase" evidence="2">
    <location>
        <begin position="3"/>
        <end position="165"/>
    </location>
</feature>
<evidence type="ECO:0000259" key="2">
    <source>
        <dbReference type="Pfam" id="PF01370"/>
    </source>
</evidence>
<feature type="compositionally biased region" description="Pro residues" evidence="1">
    <location>
        <begin position="306"/>
        <end position="316"/>
    </location>
</feature>
<dbReference type="InterPro" id="IPR001509">
    <property type="entry name" value="Epimerase_deHydtase"/>
</dbReference>
<organism evidence="3 4">
    <name type="scientific">Piscinibacter sakaiensis</name>
    <name type="common">Ideonella sakaiensis</name>
    <dbReference type="NCBI Taxonomy" id="1547922"/>
    <lineage>
        <taxon>Bacteria</taxon>
        <taxon>Pseudomonadati</taxon>
        <taxon>Pseudomonadota</taxon>
        <taxon>Betaproteobacteria</taxon>
        <taxon>Burkholderiales</taxon>
        <taxon>Sphaerotilaceae</taxon>
        <taxon>Piscinibacter</taxon>
    </lineage>
</organism>
<reference evidence="4" key="1">
    <citation type="submission" date="2015-07" db="EMBL/GenBank/DDBJ databases">
        <title>Discovery of a poly(ethylene terephthalate assimilation.</title>
        <authorList>
            <person name="Yoshida S."/>
            <person name="Hiraga K."/>
            <person name="Takehana T."/>
            <person name="Taniguchi I."/>
            <person name="Yamaji H."/>
            <person name="Maeda Y."/>
            <person name="Toyohara K."/>
            <person name="Miyamoto K."/>
            <person name="Kimura Y."/>
            <person name="Oda K."/>
        </authorList>
    </citation>
    <scope>NUCLEOTIDE SEQUENCE [LARGE SCALE GENOMIC DNA]</scope>
    <source>
        <strain evidence="4">NBRC 110686 / TISTR 2288 / 201-F6</strain>
    </source>
</reference>
<dbReference type="SUPFAM" id="SSF51735">
    <property type="entry name" value="NAD(P)-binding Rossmann-fold domains"/>
    <property type="match status" value="1"/>
</dbReference>
<evidence type="ECO:0000313" key="3">
    <source>
        <dbReference type="EMBL" id="GAP35956.1"/>
    </source>
</evidence>
<dbReference type="InterPro" id="IPR036291">
    <property type="entry name" value="NAD(P)-bd_dom_sf"/>
</dbReference>
<evidence type="ECO:0000313" key="4">
    <source>
        <dbReference type="Proteomes" id="UP000037660"/>
    </source>
</evidence>
<dbReference type="Gene3D" id="3.40.50.720">
    <property type="entry name" value="NAD(P)-binding Rossmann-like Domain"/>
    <property type="match status" value="1"/>
</dbReference>
<dbReference type="InterPro" id="IPR050177">
    <property type="entry name" value="Lipid_A_modif_metabolic_enz"/>
</dbReference>
<feature type="region of interest" description="Disordered" evidence="1">
    <location>
        <begin position="295"/>
        <end position="316"/>
    </location>
</feature>
<protein>
    <submittedName>
        <fullName evidence="3">UDP-glucose 4-epimerase</fullName>
        <ecNumber evidence="3">5.1.3.2</ecNumber>
    </submittedName>
</protein>
<dbReference type="STRING" id="1547922.ISF6_1796"/>
<evidence type="ECO:0000256" key="1">
    <source>
        <dbReference type="SAM" id="MobiDB-lite"/>
    </source>
</evidence>
<proteinExistence type="predicted"/>